<dbReference type="InterPro" id="IPR004089">
    <property type="entry name" value="MCPsignal_dom"/>
</dbReference>
<dbReference type="RefSeq" id="WP_124011970.1">
    <property type="nucleotide sequence ID" value="NZ_CP034073.1"/>
</dbReference>
<dbReference type="Pfam" id="PF00015">
    <property type="entry name" value="MCPsignal"/>
    <property type="match status" value="1"/>
</dbReference>
<dbReference type="Gene3D" id="3.30.450.20">
    <property type="entry name" value="PAS domain"/>
    <property type="match status" value="1"/>
</dbReference>
<dbReference type="PROSITE" id="PS50885">
    <property type="entry name" value="HAMP"/>
    <property type="match status" value="1"/>
</dbReference>
<dbReference type="OrthoDB" id="9763018at2"/>
<evidence type="ECO:0000259" key="9">
    <source>
        <dbReference type="PROSITE" id="PS50192"/>
    </source>
</evidence>
<dbReference type="CDD" id="cd06225">
    <property type="entry name" value="HAMP"/>
    <property type="match status" value="1"/>
</dbReference>
<feature type="transmembrane region" description="Helical" evidence="7">
    <location>
        <begin position="316"/>
        <end position="334"/>
    </location>
</feature>
<protein>
    <submittedName>
        <fullName evidence="12">Methyl-accepting chemotaxis protein</fullName>
    </submittedName>
</protein>
<dbReference type="InterPro" id="IPR000727">
    <property type="entry name" value="T_SNARE_dom"/>
</dbReference>
<keyword evidence="2" id="KW-1003">Cell membrane</keyword>
<dbReference type="GO" id="GO:0005886">
    <property type="term" value="C:plasma membrane"/>
    <property type="evidence" value="ECO:0007669"/>
    <property type="project" value="UniProtKB-SubCell"/>
</dbReference>
<dbReference type="InterPro" id="IPR003660">
    <property type="entry name" value="HAMP_dom"/>
</dbReference>
<feature type="transmembrane region" description="Helical" evidence="7">
    <location>
        <begin position="12"/>
        <end position="32"/>
    </location>
</feature>
<comment type="subcellular location">
    <subcellularLocation>
        <location evidence="1">Cell inner membrane</location>
        <topology evidence="1">Multi-pass membrane protein</topology>
    </subcellularLocation>
</comment>
<evidence type="ECO:0000256" key="3">
    <source>
        <dbReference type="ARBA" id="ARBA00023224"/>
    </source>
</evidence>
<reference evidence="14" key="2">
    <citation type="submission" date="2018-11" db="EMBL/GenBank/DDBJ databases">
        <title>Shewanella sp. R106.</title>
        <authorList>
            <person name="Hwang Y.J."/>
            <person name="Hwang C.Y."/>
        </authorList>
    </citation>
    <scope>NUCLEOTIDE SEQUENCE [LARGE SCALE GENOMIC DNA]</scope>
    <source>
        <strain evidence="14">R106</strain>
    </source>
</reference>
<evidence type="ECO:0000313" key="11">
    <source>
        <dbReference type="EMBL" id="AZG37028.1"/>
    </source>
</evidence>
<feature type="domain" description="T-SNARE coiled-coil homology" evidence="9">
    <location>
        <begin position="582"/>
        <end position="644"/>
    </location>
</feature>
<evidence type="ECO:0000313" key="12">
    <source>
        <dbReference type="EMBL" id="RPA34881.1"/>
    </source>
</evidence>
<dbReference type="SUPFAM" id="SSF58104">
    <property type="entry name" value="Methyl-accepting chemotaxis protein (MCP) signaling domain"/>
    <property type="match status" value="1"/>
</dbReference>
<feature type="region of interest" description="Disordered" evidence="6">
    <location>
        <begin position="442"/>
        <end position="461"/>
    </location>
</feature>
<keyword evidence="13" id="KW-1185">Reference proteome</keyword>
<dbReference type="SMART" id="SM00283">
    <property type="entry name" value="MA"/>
    <property type="match status" value="1"/>
</dbReference>
<evidence type="ECO:0000256" key="6">
    <source>
        <dbReference type="SAM" id="MobiDB-lite"/>
    </source>
</evidence>
<accession>A0A3N4EMW7</accession>
<evidence type="ECO:0000256" key="7">
    <source>
        <dbReference type="SAM" id="Phobius"/>
    </source>
</evidence>
<name>A0A3N4EMW7_9GAMM</name>
<evidence type="ECO:0000313" key="14">
    <source>
        <dbReference type="Proteomes" id="UP000278855"/>
    </source>
</evidence>
<feature type="compositionally biased region" description="Low complexity" evidence="6">
    <location>
        <begin position="442"/>
        <end position="453"/>
    </location>
</feature>
<keyword evidence="7" id="KW-0812">Transmembrane</keyword>
<dbReference type="CDD" id="cd11386">
    <property type="entry name" value="MCP_signal"/>
    <property type="match status" value="1"/>
</dbReference>
<evidence type="ECO:0000256" key="5">
    <source>
        <dbReference type="PROSITE-ProRule" id="PRU00284"/>
    </source>
</evidence>
<dbReference type="AlphaFoldDB" id="A0A3N4EMW7"/>
<comment type="similarity">
    <text evidence="4">Belongs to the methyl-accepting chemotaxis (MCP) protein family.</text>
</comment>
<gene>
    <name evidence="12" type="ORF">EGC77_04260</name>
    <name evidence="11" type="ORF">EGC80_20590</name>
</gene>
<dbReference type="GO" id="GO:0006935">
    <property type="term" value="P:chemotaxis"/>
    <property type="evidence" value="ECO:0007669"/>
    <property type="project" value="UniProtKB-ARBA"/>
</dbReference>
<keyword evidence="7" id="KW-0472">Membrane</keyword>
<dbReference type="Proteomes" id="UP000273778">
    <property type="component" value="Chromosome"/>
</dbReference>
<dbReference type="InterPro" id="IPR029151">
    <property type="entry name" value="Sensor-like_sf"/>
</dbReference>
<evidence type="ECO:0000256" key="4">
    <source>
        <dbReference type="ARBA" id="ARBA00029447"/>
    </source>
</evidence>
<dbReference type="FunFam" id="1.10.287.950:FF:000001">
    <property type="entry name" value="Methyl-accepting chemotaxis sensory transducer"/>
    <property type="match status" value="1"/>
</dbReference>
<evidence type="ECO:0000259" key="8">
    <source>
        <dbReference type="PROSITE" id="PS50111"/>
    </source>
</evidence>
<keyword evidence="2" id="KW-0997">Cell inner membrane</keyword>
<dbReference type="EMBL" id="RKKB01000001">
    <property type="protein sequence ID" value="RPA34881.1"/>
    <property type="molecule type" value="Genomic_DNA"/>
</dbReference>
<evidence type="ECO:0000256" key="2">
    <source>
        <dbReference type="ARBA" id="ARBA00022519"/>
    </source>
</evidence>
<dbReference type="KEGG" id="spsr:EGC80_20590"/>
<dbReference type="PANTHER" id="PTHR32089:SF74">
    <property type="entry name" value="METHYL-ACCEPTING CHEMOTAXIS PROTEIN AER"/>
    <property type="match status" value="1"/>
</dbReference>
<dbReference type="InterPro" id="IPR033462">
    <property type="entry name" value="Cache_3-Cache_2"/>
</dbReference>
<dbReference type="EMBL" id="CP034073">
    <property type="protein sequence ID" value="AZG37028.1"/>
    <property type="molecule type" value="Genomic_DNA"/>
</dbReference>
<keyword evidence="3 5" id="KW-0807">Transducer</keyword>
<feature type="domain" description="Methyl-accepting transducer" evidence="8">
    <location>
        <begin position="395"/>
        <end position="631"/>
    </location>
</feature>
<dbReference type="SUPFAM" id="SSF103190">
    <property type="entry name" value="Sensory domain-like"/>
    <property type="match status" value="1"/>
</dbReference>
<reference evidence="11 13" key="1">
    <citation type="submission" date="2018-11" db="EMBL/GenBank/DDBJ databases">
        <title>Shewanella sp. M2.</title>
        <authorList>
            <person name="Hwang Y.J."/>
            <person name="Hwang C.Y."/>
        </authorList>
    </citation>
    <scope>NUCLEOTIDE SEQUENCE [LARGE SCALE GENOMIC DNA]</scope>
    <source>
        <strain evidence="11 13">M2</strain>
    </source>
</reference>
<proteinExistence type="inferred from homology"/>
<organism evidence="12 14">
    <name type="scientific">Shewanella psychromarinicola</name>
    <dbReference type="NCBI Taxonomy" id="2487742"/>
    <lineage>
        <taxon>Bacteria</taxon>
        <taxon>Pseudomonadati</taxon>
        <taxon>Pseudomonadota</taxon>
        <taxon>Gammaproteobacteria</taxon>
        <taxon>Alteromonadales</taxon>
        <taxon>Shewanellaceae</taxon>
        <taxon>Shewanella</taxon>
    </lineage>
</organism>
<dbReference type="Gene3D" id="1.10.287.950">
    <property type="entry name" value="Methyl-accepting chemotaxis protein"/>
    <property type="match status" value="1"/>
</dbReference>
<dbReference type="PROSITE" id="PS50192">
    <property type="entry name" value="T_SNARE"/>
    <property type="match status" value="1"/>
</dbReference>
<evidence type="ECO:0000313" key="13">
    <source>
        <dbReference type="Proteomes" id="UP000273778"/>
    </source>
</evidence>
<dbReference type="PROSITE" id="PS50111">
    <property type="entry name" value="CHEMOTAXIS_TRANSDUC_2"/>
    <property type="match status" value="1"/>
</dbReference>
<evidence type="ECO:0000259" key="10">
    <source>
        <dbReference type="PROSITE" id="PS50885"/>
    </source>
</evidence>
<keyword evidence="7" id="KW-1133">Transmembrane helix</keyword>
<dbReference type="Pfam" id="PF00672">
    <property type="entry name" value="HAMP"/>
    <property type="match status" value="1"/>
</dbReference>
<evidence type="ECO:0000256" key="1">
    <source>
        <dbReference type="ARBA" id="ARBA00004429"/>
    </source>
</evidence>
<sequence>MNYKNWPISKQIASLVILLSIIIFSAMSWFSYLSATTVLHDKAIQAIKSQMQSNAHLIELQYNSMQSLARRNADILRTLYPGTFSIEDRSVEVLGVKTPVLVHDNEQVNNSNNNVDRFSQLTGGVATIFARDNDDFVRVSTSLKKTDGKRALGTYLGVNHPGYQGLINGEEFEGYAKLFGKDYMTIYRPLKDESGKVNAILFIGFDITQSVEQIQSSLKQLTLEESGSYAIIRNADNYVISHRELNTQAPFDEALFDGLSLEKALTDRGSWVYTSLSDQQMYSHSVNIPGWNWTLVGFVPEKQLSNESVAMLKTNAILALLGIVFISILLFTVINRAMKPLKLLQGQIAKLGQGDLSQSFVQCPEDSRNEVDHITISVTKMAANLAELIELLKQSVISLETQANLSQETSKLNGNEAKALLNQTEQIATAIEEMSSSIKDVAQNASQGAQQAQEIDSASAQGHAQLTQEVTALQSLSEQLIQSQKNIESVSNESQAISLVTEVINGIAEQTNLLALNAAIEAARAGEQGRGFAVVADEVRSLAQRTQRSISEISSTISTLQQQVKYTATQMNQCQQLGASSAEQANTVNNQLSQINQNIGEMAIFSSSIAGATKQQSTVADEVSHNLHTIATLAQNSDERATKAVSDAEQLTALAVSIKQQIAVFNLS</sequence>
<feature type="domain" description="HAMP" evidence="10">
    <location>
        <begin position="335"/>
        <end position="390"/>
    </location>
</feature>
<dbReference type="PANTHER" id="PTHR32089">
    <property type="entry name" value="METHYL-ACCEPTING CHEMOTAXIS PROTEIN MCPB"/>
    <property type="match status" value="1"/>
</dbReference>
<dbReference type="Pfam" id="PF17201">
    <property type="entry name" value="Cache_3-Cache_2"/>
    <property type="match status" value="1"/>
</dbReference>
<dbReference type="Proteomes" id="UP000278855">
    <property type="component" value="Unassembled WGS sequence"/>
</dbReference>
<reference evidence="12" key="3">
    <citation type="submission" date="2018-11" db="EMBL/GenBank/DDBJ databases">
        <authorList>
            <person name="Hwang Y.J."/>
            <person name="Hwang C.Y."/>
        </authorList>
    </citation>
    <scope>NUCLEOTIDE SEQUENCE</scope>
    <source>
        <strain evidence="12">R106</strain>
    </source>
</reference>
<dbReference type="GO" id="GO:0007165">
    <property type="term" value="P:signal transduction"/>
    <property type="evidence" value="ECO:0007669"/>
    <property type="project" value="UniProtKB-KW"/>
</dbReference>